<evidence type="ECO:0000313" key="2">
    <source>
        <dbReference type="EMBL" id="CAG8808216.1"/>
    </source>
</evidence>
<feature type="non-terminal residue" evidence="2">
    <location>
        <position position="118"/>
    </location>
</feature>
<dbReference type="AlphaFoldDB" id="A0A9N9PBA4"/>
<gene>
    <name evidence="2" type="ORF">RFULGI_LOCUS18463</name>
</gene>
<keyword evidence="3" id="KW-1185">Reference proteome</keyword>
<evidence type="ECO:0000256" key="1">
    <source>
        <dbReference type="SAM" id="MobiDB-lite"/>
    </source>
</evidence>
<dbReference type="EMBL" id="CAJVPZ010081058">
    <property type="protein sequence ID" value="CAG8808216.1"/>
    <property type="molecule type" value="Genomic_DNA"/>
</dbReference>
<feature type="region of interest" description="Disordered" evidence="1">
    <location>
        <begin position="92"/>
        <end position="118"/>
    </location>
</feature>
<feature type="compositionally biased region" description="Basic and acidic residues" evidence="1">
    <location>
        <begin position="105"/>
        <end position="118"/>
    </location>
</feature>
<evidence type="ECO:0000313" key="3">
    <source>
        <dbReference type="Proteomes" id="UP000789396"/>
    </source>
</evidence>
<reference evidence="2" key="1">
    <citation type="submission" date="2021-06" db="EMBL/GenBank/DDBJ databases">
        <authorList>
            <person name="Kallberg Y."/>
            <person name="Tangrot J."/>
            <person name="Rosling A."/>
        </authorList>
    </citation>
    <scope>NUCLEOTIDE SEQUENCE</scope>
    <source>
        <strain evidence="2">IN212</strain>
    </source>
</reference>
<dbReference type="OrthoDB" id="10453535at2759"/>
<dbReference type="Proteomes" id="UP000789396">
    <property type="component" value="Unassembled WGS sequence"/>
</dbReference>
<feature type="non-terminal residue" evidence="2">
    <location>
        <position position="1"/>
    </location>
</feature>
<proteinExistence type="predicted"/>
<accession>A0A9N9PBA4</accession>
<sequence length="118" mass="13285">SVLGIWEFQNMLYSSIFLNHDNSFNLNETNDLPLPESQYVLVNHSNQIEPEDDGSEATTNSDNTGVVIRPIISGASFLSWMSLEKSIEHYGKKNGFKPIKGWKNMGDKTGNRDSNPKH</sequence>
<protein>
    <submittedName>
        <fullName evidence="2">12404_t:CDS:1</fullName>
    </submittedName>
</protein>
<name>A0A9N9PBA4_9GLOM</name>
<comment type="caution">
    <text evidence="2">The sequence shown here is derived from an EMBL/GenBank/DDBJ whole genome shotgun (WGS) entry which is preliminary data.</text>
</comment>
<organism evidence="2 3">
    <name type="scientific">Racocetra fulgida</name>
    <dbReference type="NCBI Taxonomy" id="60492"/>
    <lineage>
        <taxon>Eukaryota</taxon>
        <taxon>Fungi</taxon>
        <taxon>Fungi incertae sedis</taxon>
        <taxon>Mucoromycota</taxon>
        <taxon>Glomeromycotina</taxon>
        <taxon>Glomeromycetes</taxon>
        <taxon>Diversisporales</taxon>
        <taxon>Gigasporaceae</taxon>
        <taxon>Racocetra</taxon>
    </lineage>
</organism>